<dbReference type="STRING" id="930118.SAMN05216429_110150"/>
<gene>
    <name evidence="4" type="primary">bamB</name>
    <name evidence="8" type="ORF">B0H24_100748</name>
    <name evidence="7" type="ORF">BY455_10799</name>
</gene>
<accession>A0A2S6G7I4</accession>
<dbReference type="InterPro" id="IPR011047">
    <property type="entry name" value="Quinoprotein_ADH-like_sf"/>
</dbReference>
<evidence type="ECO:0000256" key="3">
    <source>
        <dbReference type="ARBA" id="ARBA00023237"/>
    </source>
</evidence>
<evidence type="ECO:0000256" key="1">
    <source>
        <dbReference type="ARBA" id="ARBA00022729"/>
    </source>
</evidence>
<dbReference type="PANTHER" id="PTHR34512:SF30">
    <property type="entry name" value="OUTER MEMBRANE PROTEIN ASSEMBLY FACTOR BAMB"/>
    <property type="match status" value="1"/>
</dbReference>
<feature type="chain" id="PRO_5015790474" description="Outer membrane protein assembly factor BamB" evidence="5">
    <location>
        <begin position="25"/>
        <end position="390"/>
    </location>
</feature>
<organism evidence="8 9">
    <name type="scientific">Marinobacter persicus</name>
    <dbReference type="NCBI Taxonomy" id="930118"/>
    <lineage>
        <taxon>Bacteria</taxon>
        <taxon>Pseudomonadati</taxon>
        <taxon>Pseudomonadota</taxon>
        <taxon>Gammaproteobacteria</taxon>
        <taxon>Pseudomonadales</taxon>
        <taxon>Marinobacteraceae</taxon>
        <taxon>Marinobacter</taxon>
    </lineage>
</organism>
<evidence type="ECO:0000259" key="6">
    <source>
        <dbReference type="Pfam" id="PF13360"/>
    </source>
</evidence>
<dbReference type="OrthoDB" id="5173551at2"/>
<evidence type="ECO:0000256" key="4">
    <source>
        <dbReference type="HAMAP-Rule" id="MF_00923"/>
    </source>
</evidence>
<dbReference type="Gene3D" id="2.130.10.10">
    <property type="entry name" value="YVTN repeat-like/Quinoprotein amine dehydrogenase"/>
    <property type="match status" value="1"/>
</dbReference>
<feature type="domain" description="Pyrrolo-quinoline quinone repeat" evidence="6">
    <location>
        <begin position="81"/>
        <end position="312"/>
    </location>
</feature>
<comment type="subunit">
    <text evidence="4">Part of the Bam complex.</text>
</comment>
<dbReference type="EMBL" id="PTIU01000007">
    <property type="protein sequence ID" value="PPK55139.1"/>
    <property type="molecule type" value="Genomic_DNA"/>
</dbReference>
<keyword evidence="3 4" id="KW-0998">Cell outer membrane</keyword>
<dbReference type="NCBIfam" id="TIGR03300">
    <property type="entry name" value="assembly_YfgL"/>
    <property type="match status" value="1"/>
</dbReference>
<evidence type="ECO:0000256" key="2">
    <source>
        <dbReference type="ARBA" id="ARBA00023136"/>
    </source>
</evidence>
<evidence type="ECO:0000256" key="5">
    <source>
        <dbReference type="SAM" id="SignalP"/>
    </source>
</evidence>
<comment type="subcellular location">
    <subcellularLocation>
        <location evidence="4">Cell outer membrane</location>
        <topology evidence="4">Lipid-anchor</topology>
    </subcellularLocation>
</comment>
<sequence length="390" mass="41921">MIRFKASFRVTCLSLLSGITLLTAGCSSTEIVEQPAPLPDVTETVEFDELWSVSVGDGHDDELLQLAPLYAGDTIYAASADGVVMSVATENGDVQWERELDDRIFAGPGADTRQLYVVSSNAELIALSREDGSEQWRTELPTEVLAAPQSNGSLVAVQTIDGRLISFNASSGEQLWQYQAQVPALTLRTGAAPLVGGDIVIGSFSNGRVIALSADAGQPVWQYQVGQPQGRTELERLVDIGGQPLVLDSALMVVGYQGKLALIETRSGQEIWSRPASSYYSPAIGGGNIYLASANGDVIALQGSDRRELWIQDQLSWRQVTRPAVSGDYLVVGDYEGYLHVLSAENGQLVGQDKFDGDGIRVPVQVLRDGKLLVYGNSGDMAVLQLEQDN</sequence>
<keyword evidence="10" id="KW-1185">Reference proteome</keyword>
<keyword evidence="4" id="KW-0449">Lipoprotein</keyword>
<dbReference type="GO" id="GO:0051205">
    <property type="term" value="P:protein insertion into membrane"/>
    <property type="evidence" value="ECO:0007669"/>
    <property type="project" value="UniProtKB-UniRule"/>
</dbReference>
<evidence type="ECO:0000313" key="7">
    <source>
        <dbReference type="EMBL" id="PPK52173.1"/>
    </source>
</evidence>
<reference evidence="7 10" key="1">
    <citation type="submission" date="2018-02" db="EMBL/GenBank/DDBJ databases">
        <title>Deep subsurface shale carbon reservoir microbial communities from Ohio and West Virginia, USA.</title>
        <authorList>
            <person name="Wrighton K."/>
        </authorList>
    </citation>
    <scope>NUCLEOTIDE SEQUENCE [LARGE SCALE GENOMIC DNA]</scope>
    <source>
        <strain evidence="7 10">UTICA-S1B6</strain>
    </source>
</reference>
<proteinExistence type="inferred from homology"/>
<dbReference type="SUPFAM" id="SSF50998">
    <property type="entry name" value="Quinoprotein alcohol dehydrogenase-like"/>
    <property type="match status" value="1"/>
</dbReference>
<dbReference type="InterPro" id="IPR002372">
    <property type="entry name" value="PQQ_rpt_dom"/>
</dbReference>
<dbReference type="Proteomes" id="UP000239446">
    <property type="component" value="Unassembled WGS sequence"/>
</dbReference>
<dbReference type="PANTHER" id="PTHR34512">
    <property type="entry name" value="CELL SURFACE PROTEIN"/>
    <property type="match status" value="1"/>
</dbReference>
<dbReference type="GO" id="GO:0043165">
    <property type="term" value="P:Gram-negative-bacterium-type cell outer membrane assembly"/>
    <property type="evidence" value="ECO:0007669"/>
    <property type="project" value="UniProtKB-UniRule"/>
</dbReference>
<keyword evidence="2 4" id="KW-0472">Membrane</keyword>
<dbReference type="InterPro" id="IPR018391">
    <property type="entry name" value="PQQ_b-propeller_rpt"/>
</dbReference>
<comment type="caution">
    <text evidence="8">The sequence shown here is derived from an EMBL/GenBank/DDBJ whole genome shotgun (WGS) entry which is preliminary data.</text>
</comment>
<dbReference type="HAMAP" id="MF_00923">
    <property type="entry name" value="OM_assembly_BamB"/>
    <property type="match status" value="1"/>
</dbReference>
<evidence type="ECO:0000313" key="9">
    <source>
        <dbReference type="Proteomes" id="UP000239446"/>
    </source>
</evidence>
<dbReference type="InterPro" id="IPR015943">
    <property type="entry name" value="WD40/YVTN_repeat-like_dom_sf"/>
</dbReference>
<dbReference type="RefSeq" id="WP_104415713.1">
    <property type="nucleotide sequence ID" value="NZ_PTIT01000007.1"/>
</dbReference>
<dbReference type="InterPro" id="IPR017687">
    <property type="entry name" value="BamB"/>
</dbReference>
<evidence type="ECO:0000313" key="8">
    <source>
        <dbReference type="EMBL" id="PPK55139.1"/>
    </source>
</evidence>
<protein>
    <recommendedName>
        <fullName evidence="4">Outer membrane protein assembly factor BamB</fullName>
    </recommendedName>
</protein>
<keyword evidence="1 4" id="KW-0732">Signal</keyword>
<comment type="similarity">
    <text evidence="4">Belongs to the BamB family.</text>
</comment>
<evidence type="ECO:0000313" key="10">
    <source>
        <dbReference type="Proteomes" id="UP000239648"/>
    </source>
</evidence>
<dbReference type="PROSITE" id="PS51257">
    <property type="entry name" value="PROKAR_LIPOPROTEIN"/>
    <property type="match status" value="1"/>
</dbReference>
<name>A0A2S6G7I4_9GAMM</name>
<feature type="signal peptide" evidence="5">
    <location>
        <begin position="1"/>
        <end position="24"/>
    </location>
</feature>
<dbReference type="SMART" id="SM00564">
    <property type="entry name" value="PQQ"/>
    <property type="match status" value="7"/>
</dbReference>
<dbReference type="Proteomes" id="UP000239648">
    <property type="component" value="Unassembled WGS sequence"/>
</dbReference>
<dbReference type="Pfam" id="PF13360">
    <property type="entry name" value="PQQ_2"/>
    <property type="match status" value="1"/>
</dbReference>
<dbReference type="GO" id="GO:0009279">
    <property type="term" value="C:cell outer membrane"/>
    <property type="evidence" value="ECO:0007669"/>
    <property type="project" value="UniProtKB-SubCell"/>
</dbReference>
<comment type="function">
    <text evidence="4">Part of the outer membrane protein assembly complex, which is involved in assembly and insertion of beta-barrel proteins into the outer membrane.</text>
</comment>
<keyword evidence="4" id="KW-0564">Palmitate</keyword>
<dbReference type="AlphaFoldDB" id="A0A2S6G7I4"/>
<reference evidence="8 9" key="2">
    <citation type="submission" date="2018-02" db="EMBL/GenBank/DDBJ databases">
        <title>Subsurface microbial communities from deep shales in Ohio and West Virginia, USA.</title>
        <authorList>
            <person name="Wrighton K."/>
        </authorList>
    </citation>
    <scope>NUCLEOTIDE SEQUENCE [LARGE SCALE GENOMIC DNA]</scope>
    <source>
        <strain evidence="8 9">UTICA-S1B9</strain>
    </source>
</reference>
<dbReference type="EMBL" id="PTIT01000007">
    <property type="protein sequence ID" value="PPK52173.1"/>
    <property type="molecule type" value="Genomic_DNA"/>
</dbReference>